<comment type="caution">
    <text evidence="3">The sequence shown here is derived from an EMBL/GenBank/DDBJ whole genome shotgun (WGS) entry which is preliminary data.</text>
</comment>
<dbReference type="EMBL" id="MU864946">
    <property type="protein sequence ID" value="KAK4464621.1"/>
    <property type="molecule type" value="Genomic_DNA"/>
</dbReference>
<protein>
    <recommendedName>
        <fullName evidence="5">Calcium uniporter protein</fullName>
    </recommendedName>
</protein>
<name>A0AAV9HV49_9PEZI</name>
<organism evidence="3 4">
    <name type="scientific">Cladorrhinum samala</name>
    <dbReference type="NCBI Taxonomy" id="585594"/>
    <lineage>
        <taxon>Eukaryota</taxon>
        <taxon>Fungi</taxon>
        <taxon>Dikarya</taxon>
        <taxon>Ascomycota</taxon>
        <taxon>Pezizomycotina</taxon>
        <taxon>Sordariomycetes</taxon>
        <taxon>Sordariomycetidae</taxon>
        <taxon>Sordariales</taxon>
        <taxon>Podosporaceae</taxon>
        <taxon>Cladorrhinum</taxon>
    </lineage>
</organism>
<keyword evidence="2" id="KW-1133">Transmembrane helix</keyword>
<accession>A0AAV9HV49</accession>
<sequence>TTHQNSQNSEPTKPNSQTYFSFRSTTPGGIGTHKKKMPTQRLFYPTTQEQAAYLSAEYFHRMLELEKSLAAELEALSSLELPPSSFNPLADSDQRSEEQRDMLGKLSGSRMAGVARLRWVEGRGRFAGGWLAWLFPGWFVWLVALFSTCSEFGPFCIAPRVMTDERDVRNYSRDRIREKEHIIKLVRDKYAKKRRDLWDEYFITGTGFLAFFTHSWYFKKGTKSYNYDALFGSLTDVEAVGDLIGLHKED</sequence>
<reference evidence="3" key="1">
    <citation type="journal article" date="2023" name="Mol. Phylogenet. Evol.">
        <title>Genome-scale phylogeny and comparative genomics of the fungal order Sordariales.</title>
        <authorList>
            <person name="Hensen N."/>
            <person name="Bonometti L."/>
            <person name="Westerberg I."/>
            <person name="Brannstrom I.O."/>
            <person name="Guillou S."/>
            <person name="Cros-Aarteil S."/>
            <person name="Calhoun S."/>
            <person name="Haridas S."/>
            <person name="Kuo A."/>
            <person name="Mondo S."/>
            <person name="Pangilinan J."/>
            <person name="Riley R."/>
            <person name="LaButti K."/>
            <person name="Andreopoulos B."/>
            <person name="Lipzen A."/>
            <person name="Chen C."/>
            <person name="Yan M."/>
            <person name="Daum C."/>
            <person name="Ng V."/>
            <person name="Clum A."/>
            <person name="Steindorff A."/>
            <person name="Ohm R.A."/>
            <person name="Martin F."/>
            <person name="Silar P."/>
            <person name="Natvig D.O."/>
            <person name="Lalanne C."/>
            <person name="Gautier V."/>
            <person name="Ament-Velasquez S.L."/>
            <person name="Kruys A."/>
            <person name="Hutchinson M.I."/>
            <person name="Powell A.J."/>
            <person name="Barry K."/>
            <person name="Miller A.N."/>
            <person name="Grigoriev I.V."/>
            <person name="Debuchy R."/>
            <person name="Gladieux P."/>
            <person name="Hiltunen Thoren M."/>
            <person name="Johannesson H."/>
        </authorList>
    </citation>
    <scope>NUCLEOTIDE SEQUENCE</scope>
    <source>
        <strain evidence="3">PSN324</strain>
    </source>
</reference>
<feature type="transmembrane region" description="Helical" evidence="2">
    <location>
        <begin position="201"/>
        <end position="218"/>
    </location>
</feature>
<keyword evidence="2" id="KW-0472">Membrane</keyword>
<dbReference type="AlphaFoldDB" id="A0AAV9HV49"/>
<feature type="non-terminal residue" evidence="3">
    <location>
        <position position="1"/>
    </location>
</feature>
<evidence type="ECO:0000256" key="2">
    <source>
        <dbReference type="SAM" id="Phobius"/>
    </source>
</evidence>
<keyword evidence="4" id="KW-1185">Reference proteome</keyword>
<feature type="compositionally biased region" description="Polar residues" evidence="1">
    <location>
        <begin position="1"/>
        <end position="27"/>
    </location>
</feature>
<dbReference type="Proteomes" id="UP001321749">
    <property type="component" value="Unassembled WGS sequence"/>
</dbReference>
<feature type="transmembrane region" description="Helical" evidence="2">
    <location>
        <begin position="126"/>
        <end position="146"/>
    </location>
</feature>
<proteinExistence type="predicted"/>
<evidence type="ECO:0008006" key="5">
    <source>
        <dbReference type="Google" id="ProtNLM"/>
    </source>
</evidence>
<keyword evidence="2" id="KW-0812">Transmembrane</keyword>
<evidence type="ECO:0000313" key="3">
    <source>
        <dbReference type="EMBL" id="KAK4464621.1"/>
    </source>
</evidence>
<evidence type="ECO:0000313" key="4">
    <source>
        <dbReference type="Proteomes" id="UP001321749"/>
    </source>
</evidence>
<gene>
    <name evidence="3" type="ORF">QBC42DRAFT_318163</name>
</gene>
<reference evidence="3" key="2">
    <citation type="submission" date="2023-06" db="EMBL/GenBank/DDBJ databases">
        <authorList>
            <consortium name="Lawrence Berkeley National Laboratory"/>
            <person name="Mondo S.J."/>
            <person name="Hensen N."/>
            <person name="Bonometti L."/>
            <person name="Westerberg I."/>
            <person name="Brannstrom I.O."/>
            <person name="Guillou S."/>
            <person name="Cros-Aarteil S."/>
            <person name="Calhoun S."/>
            <person name="Haridas S."/>
            <person name="Kuo A."/>
            <person name="Pangilinan J."/>
            <person name="Riley R."/>
            <person name="Labutti K."/>
            <person name="Andreopoulos B."/>
            <person name="Lipzen A."/>
            <person name="Chen C."/>
            <person name="Yanf M."/>
            <person name="Daum C."/>
            <person name="Ng V."/>
            <person name="Clum A."/>
            <person name="Steindorff A."/>
            <person name="Ohm R."/>
            <person name="Martin F."/>
            <person name="Silar P."/>
            <person name="Natvig D."/>
            <person name="Lalanne C."/>
            <person name="Gautier V."/>
            <person name="Ament-Velasquez S.L."/>
            <person name="Kruys A."/>
            <person name="Hutchinson M.I."/>
            <person name="Powell A.J."/>
            <person name="Barry K."/>
            <person name="Miller A.N."/>
            <person name="Grigoriev I.V."/>
            <person name="Debuchy R."/>
            <person name="Gladieux P."/>
            <person name="Thoren M.H."/>
            <person name="Johannesson H."/>
        </authorList>
    </citation>
    <scope>NUCLEOTIDE SEQUENCE</scope>
    <source>
        <strain evidence="3">PSN324</strain>
    </source>
</reference>
<evidence type="ECO:0000256" key="1">
    <source>
        <dbReference type="SAM" id="MobiDB-lite"/>
    </source>
</evidence>
<feature type="region of interest" description="Disordered" evidence="1">
    <location>
        <begin position="1"/>
        <end position="34"/>
    </location>
</feature>